<feature type="transmembrane region" description="Helical" evidence="6">
    <location>
        <begin position="300"/>
        <end position="323"/>
    </location>
</feature>
<protein>
    <submittedName>
        <fullName evidence="8">MFS family permease</fullName>
    </submittedName>
</protein>
<feature type="transmembrane region" description="Helical" evidence="6">
    <location>
        <begin position="100"/>
        <end position="123"/>
    </location>
</feature>
<gene>
    <name evidence="8" type="ORF">HNP84_003809</name>
</gene>
<feature type="transmembrane region" description="Helical" evidence="6">
    <location>
        <begin position="244"/>
        <end position="264"/>
    </location>
</feature>
<dbReference type="RefSeq" id="WP_185050988.1">
    <property type="nucleotide sequence ID" value="NZ_BAABIX010000031.1"/>
</dbReference>
<feature type="transmembrane region" description="Helical" evidence="6">
    <location>
        <begin position="135"/>
        <end position="160"/>
    </location>
</feature>
<dbReference type="Gene3D" id="1.20.1250.20">
    <property type="entry name" value="MFS general substrate transporter like domains"/>
    <property type="match status" value="1"/>
</dbReference>
<evidence type="ECO:0000256" key="2">
    <source>
        <dbReference type="ARBA" id="ARBA00022448"/>
    </source>
</evidence>
<evidence type="ECO:0000313" key="9">
    <source>
        <dbReference type="Proteomes" id="UP000578449"/>
    </source>
</evidence>
<feature type="transmembrane region" description="Helical" evidence="6">
    <location>
        <begin position="166"/>
        <end position="189"/>
    </location>
</feature>
<evidence type="ECO:0000259" key="7">
    <source>
        <dbReference type="PROSITE" id="PS50850"/>
    </source>
</evidence>
<dbReference type="InterPro" id="IPR020846">
    <property type="entry name" value="MFS_dom"/>
</dbReference>
<evidence type="ECO:0000313" key="8">
    <source>
        <dbReference type="EMBL" id="MBB5134083.1"/>
    </source>
</evidence>
<dbReference type="InterPro" id="IPR011701">
    <property type="entry name" value="MFS"/>
</dbReference>
<reference evidence="8 9" key="1">
    <citation type="submission" date="2020-08" db="EMBL/GenBank/DDBJ databases">
        <title>Genomic Encyclopedia of Type Strains, Phase IV (KMG-IV): sequencing the most valuable type-strain genomes for metagenomic binning, comparative biology and taxonomic classification.</title>
        <authorList>
            <person name="Goeker M."/>
        </authorList>
    </citation>
    <scope>NUCLEOTIDE SEQUENCE [LARGE SCALE GENOMIC DNA]</scope>
    <source>
        <strain evidence="8 9">DSM 45615</strain>
    </source>
</reference>
<accession>A0A840P835</accession>
<comment type="subcellular location">
    <subcellularLocation>
        <location evidence="1">Cell membrane</location>
        <topology evidence="1">Multi-pass membrane protein</topology>
    </subcellularLocation>
</comment>
<dbReference type="AlphaFoldDB" id="A0A840P835"/>
<feature type="transmembrane region" description="Helical" evidence="6">
    <location>
        <begin position="276"/>
        <end position="294"/>
    </location>
</feature>
<dbReference type="Proteomes" id="UP000578449">
    <property type="component" value="Unassembled WGS sequence"/>
</dbReference>
<keyword evidence="4 6" id="KW-1133">Transmembrane helix</keyword>
<keyword evidence="3 6" id="KW-0812">Transmembrane</keyword>
<dbReference type="PROSITE" id="PS50850">
    <property type="entry name" value="MFS"/>
    <property type="match status" value="1"/>
</dbReference>
<name>A0A840P835_9ACTN</name>
<dbReference type="InterPro" id="IPR036259">
    <property type="entry name" value="MFS_trans_sf"/>
</dbReference>
<dbReference type="InterPro" id="IPR052983">
    <property type="entry name" value="MFS_Riboflavin_Transporter"/>
</dbReference>
<dbReference type="PANTHER" id="PTHR43385">
    <property type="entry name" value="RIBOFLAVIN TRANSPORTER RIBJ"/>
    <property type="match status" value="1"/>
</dbReference>
<keyword evidence="2" id="KW-0813">Transport</keyword>
<dbReference type="EMBL" id="JACHGN010000007">
    <property type="protein sequence ID" value="MBB5134083.1"/>
    <property type="molecule type" value="Genomic_DNA"/>
</dbReference>
<evidence type="ECO:0000256" key="4">
    <source>
        <dbReference type="ARBA" id="ARBA00022989"/>
    </source>
</evidence>
<feature type="transmembrane region" description="Helical" evidence="6">
    <location>
        <begin position="9"/>
        <end position="28"/>
    </location>
</feature>
<comment type="caution">
    <text evidence="8">The sequence shown here is derived from an EMBL/GenBank/DDBJ whole genome shotgun (WGS) entry which is preliminary data.</text>
</comment>
<feature type="domain" description="Major facilitator superfamily (MFS) profile" evidence="7">
    <location>
        <begin position="1"/>
        <end position="385"/>
    </location>
</feature>
<dbReference type="GO" id="GO:0022857">
    <property type="term" value="F:transmembrane transporter activity"/>
    <property type="evidence" value="ECO:0007669"/>
    <property type="project" value="InterPro"/>
</dbReference>
<organism evidence="8 9">
    <name type="scientific">Thermocatellispora tengchongensis</name>
    <dbReference type="NCBI Taxonomy" id="1073253"/>
    <lineage>
        <taxon>Bacteria</taxon>
        <taxon>Bacillati</taxon>
        <taxon>Actinomycetota</taxon>
        <taxon>Actinomycetes</taxon>
        <taxon>Streptosporangiales</taxon>
        <taxon>Streptosporangiaceae</taxon>
        <taxon>Thermocatellispora</taxon>
    </lineage>
</organism>
<evidence type="ECO:0000256" key="1">
    <source>
        <dbReference type="ARBA" id="ARBA00004651"/>
    </source>
</evidence>
<keyword evidence="9" id="KW-1185">Reference proteome</keyword>
<evidence type="ECO:0000256" key="3">
    <source>
        <dbReference type="ARBA" id="ARBA00022692"/>
    </source>
</evidence>
<keyword evidence="5 6" id="KW-0472">Membrane</keyword>
<feature type="transmembrane region" description="Helical" evidence="6">
    <location>
        <begin position="48"/>
        <end position="68"/>
    </location>
</feature>
<dbReference type="GO" id="GO:0005886">
    <property type="term" value="C:plasma membrane"/>
    <property type="evidence" value="ECO:0007669"/>
    <property type="project" value="UniProtKB-SubCell"/>
</dbReference>
<sequence length="385" mass="38686">MSRAGPRRALWALCATEITSWGALNYALPVVLHRVTAETGWPAGTAMTAFSTGLVVSAAAGVPVGRLLDRYGPRAVMTTGSVLAACGLVAVSQARTLPAFFAAWTLVGLAQAATLYPPAFAALTRWYGPDRVRALTVLSLAGGLASTVFAPLTAVLAAHLGWRGAYLALAAILALVTIPLHAIFLTEPWPRGPATARPRAHIRDTIRSPGFATLSAALALAGFGLYAATVNLVPLLIARGTGEAVAATALAVCGVGQVLGRIGYAGLSRRTTPTARTVGILAGGATATALLAVLTGPAAALVAAAAYAGAARGAFTLVQATAVSDRWGTRHFGTLNGVFTAPASAAIAVAPAAGALLADAMGGYTPALLTLTVTGLLAAALAARR</sequence>
<evidence type="ECO:0000256" key="6">
    <source>
        <dbReference type="SAM" id="Phobius"/>
    </source>
</evidence>
<dbReference type="SUPFAM" id="SSF103473">
    <property type="entry name" value="MFS general substrate transporter"/>
    <property type="match status" value="1"/>
</dbReference>
<dbReference type="Pfam" id="PF07690">
    <property type="entry name" value="MFS_1"/>
    <property type="match status" value="1"/>
</dbReference>
<proteinExistence type="predicted"/>
<feature type="transmembrane region" description="Helical" evidence="6">
    <location>
        <begin position="364"/>
        <end position="383"/>
    </location>
</feature>
<feature type="transmembrane region" description="Helical" evidence="6">
    <location>
        <begin position="335"/>
        <end position="358"/>
    </location>
</feature>
<dbReference type="PANTHER" id="PTHR43385:SF1">
    <property type="entry name" value="RIBOFLAVIN TRANSPORTER RIBJ"/>
    <property type="match status" value="1"/>
</dbReference>
<evidence type="ECO:0000256" key="5">
    <source>
        <dbReference type="ARBA" id="ARBA00023136"/>
    </source>
</evidence>
<feature type="transmembrane region" description="Helical" evidence="6">
    <location>
        <begin position="210"/>
        <end position="238"/>
    </location>
</feature>
<feature type="transmembrane region" description="Helical" evidence="6">
    <location>
        <begin position="75"/>
        <end position="94"/>
    </location>
</feature>